<gene>
    <name evidence="2" type="ORF">SAMN04490188_1079</name>
</gene>
<keyword evidence="3" id="KW-1185">Reference proteome</keyword>
<accession>A0ABY0YKM0</accession>
<name>A0ABY0YKM0_9PSED</name>
<organism evidence="2 3">
    <name type="scientific">Pseudomonas kilonensis</name>
    <dbReference type="NCBI Taxonomy" id="132476"/>
    <lineage>
        <taxon>Bacteria</taxon>
        <taxon>Pseudomonadati</taxon>
        <taxon>Pseudomonadota</taxon>
        <taxon>Gammaproteobacteria</taxon>
        <taxon>Pseudomonadales</taxon>
        <taxon>Pseudomonadaceae</taxon>
        <taxon>Pseudomonas</taxon>
    </lineage>
</organism>
<feature type="domain" description="PA1123-like" evidence="1">
    <location>
        <begin position="5"/>
        <end position="109"/>
    </location>
</feature>
<dbReference type="EMBL" id="FNTT01000002">
    <property type="protein sequence ID" value="SED66910.1"/>
    <property type="molecule type" value="Genomic_DNA"/>
</dbReference>
<dbReference type="Pfam" id="PF09634">
    <property type="entry name" value="DUF2025"/>
    <property type="match status" value="1"/>
</dbReference>
<protein>
    <recommendedName>
        <fullName evidence="1">PA1123-like domain-containing protein</fullName>
    </recommendedName>
</protein>
<dbReference type="Proteomes" id="UP000183915">
    <property type="component" value="Unassembled WGS sequence"/>
</dbReference>
<dbReference type="Gene3D" id="3.90.1650.10">
    <property type="entry name" value="PA1123-like"/>
    <property type="match status" value="1"/>
</dbReference>
<reference evidence="2 3" key="1">
    <citation type="submission" date="2016-10" db="EMBL/GenBank/DDBJ databases">
        <authorList>
            <person name="Varghese N."/>
            <person name="Submissions S."/>
        </authorList>
    </citation>
    <scope>NUCLEOTIDE SEQUENCE [LARGE SCALE GENOMIC DNA]</scope>
    <source>
        <strain evidence="2 3">BS3780</strain>
    </source>
</reference>
<sequence length="112" mass="12619">MRFTMRTTSTFICQAADQLKGFVGLNRKTGQYIVRFSEDAFGMDVADDGIIPTCEFVWAPVADGTMALSRERIQLLLDQNIDDRINLCEPLRVYMARSDLPEIVAVRQLVTG</sequence>
<dbReference type="InterPro" id="IPR036808">
    <property type="entry name" value="PA1123-like_sf"/>
</dbReference>
<evidence type="ECO:0000313" key="3">
    <source>
        <dbReference type="Proteomes" id="UP000183915"/>
    </source>
</evidence>
<evidence type="ECO:0000313" key="2">
    <source>
        <dbReference type="EMBL" id="SED66910.1"/>
    </source>
</evidence>
<proteinExistence type="predicted"/>
<comment type="caution">
    <text evidence="2">The sequence shown here is derived from an EMBL/GenBank/DDBJ whole genome shotgun (WGS) entry which is preliminary data.</text>
</comment>
<dbReference type="SUPFAM" id="SSF160477">
    <property type="entry name" value="PA1123-like"/>
    <property type="match status" value="1"/>
</dbReference>
<dbReference type="InterPro" id="IPR023117">
    <property type="entry name" value="PA1123-like_domain"/>
</dbReference>
<evidence type="ECO:0000259" key="1">
    <source>
        <dbReference type="Pfam" id="PF09634"/>
    </source>
</evidence>